<feature type="transmembrane region" description="Helical" evidence="9">
    <location>
        <begin position="423"/>
        <end position="444"/>
    </location>
</feature>
<dbReference type="Pfam" id="PF00083">
    <property type="entry name" value="Sugar_tr"/>
    <property type="match status" value="1"/>
</dbReference>
<dbReference type="Gene3D" id="1.20.1250.20">
    <property type="entry name" value="MFS general substrate transporter like domains"/>
    <property type="match status" value="1"/>
</dbReference>
<dbReference type="PANTHER" id="PTHR48020:SF49">
    <property type="entry name" value="SUGAR TRANSPORTER"/>
    <property type="match status" value="1"/>
</dbReference>
<dbReference type="KEGG" id="rarg:115730339"/>
<evidence type="ECO:0000256" key="8">
    <source>
        <dbReference type="SAM" id="MobiDB-lite"/>
    </source>
</evidence>
<evidence type="ECO:0000256" key="6">
    <source>
        <dbReference type="ARBA" id="ARBA00023136"/>
    </source>
</evidence>
<evidence type="ECO:0000256" key="1">
    <source>
        <dbReference type="ARBA" id="ARBA00004141"/>
    </source>
</evidence>
<gene>
    <name evidence="12" type="primary">LOC115730339</name>
</gene>
<dbReference type="NCBIfam" id="TIGR00879">
    <property type="entry name" value="SP"/>
    <property type="match status" value="1"/>
</dbReference>
<feature type="transmembrane region" description="Helical" evidence="9">
    <location>
        <begin position="65"/>
        <end position="87"/>
    </location>
</feature>
<evidence type="ECO:0000313" key="11">
    <source>
        <dbReference type="Proteomes" id="UP000827889"/>
    </source>
</evidence>
<keyword evidence="5 9" id="KW-1133">Transmembrane helix</keyword>
<dbReference type="PRINTS" id="PR00171">
    <property type="entry name" value="SUGRTRNSPORT"/>
</dbReference>
<keyword evidence="3 7" id="KW-0813">Transport</keyword>
<evidence type="ECO:0000256" key="2">
    <source>
        <dbReference type="ARBA" id="ARBA00010992"/>
    </source>
</evidence>
<dbReference type="InterPro" id="IPR020846">
    <property type="entry name" value="MFS_dom"/>
</dbReference>
<evidence type="ECO:0000256" key="4">
    <source>
        <dbReference type="ARBA" id="ARBA00022692"/>
    </source>
</evidence>
<keyword evidence="6 9" id="KW-0472">Membrane</keyword>
<keyword evidence="11" id="KW-1185">Reference proteome</keyword>
<name>A0A8B8N364_9MYRT</name>
<dbReference type="SUPFAM" id="SSF103473">
    <property type="entry name" value="MFS general substrate transporter"/>
    <property type="match status" value="1"/>
</dbReference>
<dbReference type="RefSeq" id="XP_030516841.1">
    <property type="nucleotide sequence ID" value="XM_030660981.1"/>
</dbReference>
<dbReference type="GeneID" id="115730339"/>
<feature type="compositionally biased region" description="Low complexity" evidence="8">
    <location>
        <begin position="43"/>
        <end position="57"/>
    </location>
</feature>
<accession>A0A8B8N364</accession>
<dbReference type="PROSITE" id="PS00216">
    <property type="entry name" value="SUGAR_TRANSPORT_1"/>
    <property type="match status" value="2"/>
</dbReference>
<dbReference type="InterPro" id="IPR005829">
    <property type="entry name" value="Sugar_transporter_CS"/>
</dbReference>
<dbReference type="InterPro" id="IPR050814">
    <property type="entry name" value="Myo-inositol_Transporter"/>
</dbReference>
<evidence type="ECO:0000256" key="7">
    <source>
        <dbReference type="RuleBase" id="RU003346"/>
    </source>
</evidence>
<dbReference type="InterPro" id="IPR005828">
    <property type="entry name" value="MFS_sugar_transport-like"/>
</dbReference>
<sequence>MATHERRERASSRLLAESNRESEREILPDTEQVTEFNVNQPESDPNSGPSSANSSPPRNRWSIGFVARCALLACITSALLGLEVGLLSEIMSAVKKDQGTTDEHVELVTFVLHIVALVGSILTGLLSDYIGRRYTIIFVGALFVFAPSLMALASSSFLVMLGRTFAHVGVGYTLTLAPVYVAELSAARSRGFLSSLPQVFINAGNFLGCIGNYFIFRSKFRGWPLMVSGGIITLFFVAIAVLAMPESPQWLVMQGRLFDAHLVLLRTSKSDEEAKLQLTKIQEAAGVTGDHNQNNANVSNENGRFWNLLRQSPSVRHILICAVGMQFFQQACGVDTLLLYSPQIFEKAGVTFSDDKFLLTVEIELVKMIFTLVASCLLDRLGRRPLLLWSIAGIIVSLLTLGMSLTELDQSDYKDILRGDKDWWASTCIKSLFACVASFSVGLAPVTPVFTAEVFPVRLRARGCAFSYAANQVASAMVAFVFSWFYNKSSLSVAVNLIAVIACIAWAVFFLIIPETKGRTLEEMRHFFGQIIGWDYVAREIDRERIEPFQPYLLFLPAAPLNASKTFQRASVPRRGLPRIFNNALVVPQSLANDQSIPSKHPRVVGSVEYALNRPSGGFLTSCFRLSGSSSI</sequence>
<feature type="domain" description="Major facilitator superfamily (MFS) profile" evidence="10">
    <location>
        <begin position="69"/>
        <end position="517"/>
    </location>
</feature>
<proteinExistence type="inferred from homology"/>
<feature type="transmembrane region" description="Helical" evidence="9">
    <location>
        <begin position="222"/>
        <end position="244"/>
    </location>
</feature>
<protein>
    <submittedName>
        <fullName evidence="12">Polyol transporter 1</fullName>
    </submittedName>
</protein>
<feature type="compositionally biased region" description="Polar residues" evidence="8">
    <location>
        <begin position="31"/>
        <end position="42"/>
    </location>
</feature>
<comment type="similarity">
    <text evidence="2 7">Belongs to the major facilitator superfamily. Sugar transporter (TC 2.A.1.1) family.</text>
</comment>
<dbReference type="PANTHER" id="PTHR48020">
    <property type="entry name" value="PROTON MYO-INOSITOL COTRANSPORTER"/>
    <property type="match status" value="1"/>
</dbReference>
<dbReference type="AlphaFoldDB" id="A0A8B8N364"/>
<organism evidence="11 12">
    <name type="scientific">Rhodamnia argentea</name>
    <dbReference type="NCBI Taxonomy" id="178133"/>
    <lineage>
        <taxon>Eukaryota</taxon>
        <taxon>Viridiplantae</taxon>
        <taxon>Streptophyta</taxon>
        <taxon>Embryophyta</taxon>
        <taxon>Tracheophyta</taxon>
        <taxon>Spermatophyta</taxon>
        <taxon>Magnoliopsida</taxon>
        <taxon>eudicotyledons</taxon>
        <taxon>Gunneridae</taxon>
        <taxon>Pentapetalae</taxon>
        <taxon>rosids</taxon>
        <taxon>malvids</taxon>
        <taxon>Myrtales</taxon>
        <taxon>Myrtaceae</taxon>
        <taxon>Myrtoideae</taxon>
        <taxon>Myrteae</taxon>
        <taxon>Australasian group</taxon>
        <taxon>Rhodamnia</taxon>
    </lineage>
</organism>
<dbReference type="GO" id="GO:0022857">
    <property type="term" value="F:transmembrane transporter activity"/>
    <property type="evidence" value="ECO:0007669"/>
    <property type="project" value="InterPro"/>
</dbReference>
<feature type="transmembrane region" description="Helical" evidence="9">
    <location>
        <begin position="465"/>
        <end position="485"/>
    </location>
</feature>
<evidence type="ECO:0000256" key="9">
    <source>
        <dbReference type="SAM" id="Phobius"/>
    </source>
</evidence>
<dbReference type="Proteomes" id="UP000827889">
    <property type="component" value="Chromosome 5"/>
</dbReference>
<dbReference type="PROSITE" id="PS50850">
    <property type="entry name" value="MFS"/>
    <property type="match status" value="1"/>
</dbReference>
<evidence type="ECO:0000313" key="12">
    <source>
        <dbReference type="RefSeq" id="XP_030516841.1"/>
    </source>
</evidence>
<keyword evidence="4 9" id="KW-0812">Transmembrane</keyword>
<feature type="transmembrane region" description="Helical" evidence="9">
    <location>
        <begin position="491"/>
        <end position="513"/>
    </location>
</feature>
<evidence type="ECO:0000256" key="5">
    <source>
        <dbReference type="ARBA" id="ARBA00022989"/>
    </source>
</evidence>
<feature type="region of interest" description="Disordered" evidence="8">
    <location>
        <begin position="1"/>
        <end position="57"/>
    </location>
</feature>
<feature type="transmembrane region" description="Helical" evidence="9">
    <location>
        <begin position="134"/>
        <end position="159"/>
    </location>
</feature>
<comment type="subcellular location">
    <subcellularLocation>
        <location evidence="1">Membrane</location>
        <topology evidence="1">Multi-pass membrane protein</topology>
    </subcellularLocation>
</comment>
<feature type="transmembrane region" description="Helical" evidence="9">
    <location>
        <begin position="386"/>
        <end position="403"/>
    </location>
</feature>
<evidence type="ECO:0000256" key="3">
    <source>
        <dbReference type="ARBA" id="ARBA00022448"/>
    </source>
</evidence>
<dbReference type="InterPro" id="IPR003663">
    <property type="entry name" value="Sugar/inositol_transpt"/>
</dbReference>
<feature type="transmembrane region" description="Helical" evidence="9">
    <location>
        <begin position="107"/>
        <end position="127"/>
    </location>
</feature>
<feature type="compositionally biased region" description="Basic and acidic residues" evidence="8">
    <location>
        <begin position="18"/>
        <end position="27"/>
    </location>
</feature>
<feature type="compositionally biased region" description="Basic and acidic residues" evidence="8">
    <location>
        <begin position="1"/>
        <end position="11"/>
    </location>
</feature>
<reference evidence="12" key="1">
    <citation type="submission" date="2025-08" db="UniProtKB">
        <authorList>
            <consortium name="RefSeq"/>
        </authorList>
    </citation>
    <scope>IDENTIFICATION</scope>
    <source>
        <tissue evidence="12">Leaf</tissue>
    </source>
</reference>
<dbReference type="InterPro" id="IPR036259">
    <property type="entry name" value="MFS_trans_sf"/>
</dbReference>
<dbReference type="GO" id="GO:0016020">
    <property type="term" value="C:membrane"/>
    <property type="evidence" value="ECO:0007669"/>
    <property type="project" value="UniProtKB-SubCell"/>
</dbReference>
<feature type="transmembrane region" description="Helical" evidence="9">
    <location>
        <begin position="199"/>
        <end position="216"/>
    </location>
</feature>
<evidence type="ECO:0000259" key="10">
    <source>
        <dbReference type="PROSITE" id="PS50850"/>
    </source>
</evidence>
<dbReference type="OrthoDB" id="6339427at2759"/>